<keyword evidence="3 7" id="KW-0813">Transport</keyword>
<dbReference type="PRINTS" id="PR00171">
    <property type="entry name" value="SUGRTRNSPORT"/>
</dbReference>
<evidence type="ECO:0000256" key="6">
    <source>
        <dbReference type="ARBA" id="ARBA00023136"/>
    </source>
</evidence>
<feature type="transmembrane region" description="Helical" evidence="8">
    <location>
        <begin position="367"/>
        <end position="388"/>
    </location>
</feature>
<dbReference type="AlphaFoldDB" id="A0AAD6CCV2"/>
<keyword evidence="4 8" id="KW-0812">Transmembrane</keyword>
<dbReference type="EMBL" id="JAPVEA010000002">
    <property type="protein sequence ID" value="KAJ5460829.1"/>
    <property type="molecule type" value="Genomic_DNA"/>
</dbReference>
<keyword evidence="6 8" id="KW-0472">Membrane</keyword>
<keyword evidence="12" id="KW-1185">Reference proteome</keyword>
<evidence type="ECO:0000256" key="7">
    <source>
        <dbReference type="RuleBase" id="RU003346"/>
    </source>
</evidence>
<evidence type="ECO:0000256" key="8">
    <source>
        <dbReference type="SAM" id="Phobius"/>
    </source>
</evidence>
<organism evidence="11 12">
    <name type="scientific">Penicillium daleae</name>
    <dbReference type="NCBI Taxonomy" id="63821"/>
    <lineage>
        <taxon>Eukaryota</taxon>
        <taxon>Fungi</taxon>
        <taxon>Dikarya</taxon>
        <taxon>Ascomycota</taxon>
        <taxon>Pezizomycotina</taxon>
        <taxon>Eurotiomycetes</taxon>
        <taxon>Eurotiomycetidae</taxon>
        <taxon>Eurotiales</taxon>
        <taxon>Aspergillaceae</taxon>
        <taxon>Penicillium</taxon>
    </lineage>
</organism>
<feature type="transmembrane region" description="Helical" evidence="8">
    <location>
        <begin position="144"/>
        <end position="169"/>
    </location>
</feature>
<dbReference type="RefSeq" id="XP_056769871.1">
    <property type="nucleotide sequence ID" value="XM_056905764.1"/>
</dbReference>
<dbReference type="Pfam" id="PF00083">
    <property type="entry name" value="Sugar_tr"/>
    <property type="match status" value="1"/>
</dbReference>
<evidence type="ECO:0000256" key="9">
    <source>
        <dbReference type="SAM" id="SignalP"/>
    </source>
</evidence>
<dbReference type="GO" id="GO:0016020">
    <property type="term" value="C:membrane"/>
    <property type="evidence" value="ECO:0007669"/>
    <property type="project" value="UniProtKB-SubCell"/>
</dbReference>
<evidence type="ECO:0000313" key="12">
    <source>
        <dbReference type="Proteomes" id="UP001213681"/>
    </source>
</evidence>
<dbReference type="PANTHER" id="PTHR48022">
    <property type="entry name" value="PLASTIDIC GLUCOSE TRANSPORTER 4"/>
    <property type="match status" value="1"/>
</dbReference>
<feature type="transmembrane region" description="Helical" evidence="8">
    <location>
        <begin position="110"/>
        <end position="132"/>
    </location>
</feature>
<dbReference type="PROSITE" id="PS50850">
    <property type="entry name" value="MFS"/>
    <property type="match status" value="1"/>
</dbReference>
<dbReference type="PROSITE" id="PS00216">
    <property type="entry name" value="SUGAR_TRANSPORT_1"/>
    <property type="match status" value="1"/>
</dbReference>
<dbReference type="PANTHER" id="PTHR48022:SF64">
    <property type="entry name" value="MAJOR FACILITATOR SUPERFAMILY (MFS) PROFILE DOMAIN-CONTAINING PROTEIN"/>
    <property type="match status" value="1"/>
</dbReference>
<comment type="subcellular location">
    <subcellularLocation>
        <location evidence="1">Membrane</location>
        <topology evidence="1">Multi-pass membrane protein</topology>
    </subcellularLocation>
</comment>
<evidence type="ECO:0000256" key="2">
    <source>
        <dbReference type="ARBA" id="ARBA00010992"/>
    </source>
</evidence>
<evidence type="ECO:0000256" key="3">
    <source>
        <dbReference type="ARBA" id="ARBA00022448"/>
    </source>
</evidence>
<feature type="transmembrane region" description="Helical" evidence="8">
    <location>
        <begin position="55"/>
        <end position="78"/>
    </location>
</feature>
<keyword evidence="9" id="KW-0732">Signal</keyword>
<evidence type="ECO:0000259" key="10">
    <source>
        <dbReference type="PROSITE" id="PS50850"/>
    </source>
</evidence>
<name>A0AAD6CCV2_9EURO</name>
<feature type="chain" id="PRO_5042229742" description="Major facilitator superfamily (MFS) profile domain-containing protein" evidence="9">
    <location>
        <begin position="30"/>
        <end position="494"/>
    </location>
</feature>
<dbReference type="InterPro" id="IPR005828">
    <property type="entry name" value="MFS_sugar_transport-like"/>
</dbReference>
<evidence type="ECO:0000313" key="11">
    <source>
        <dbReference type="EMBL" id="KAJ5460829.1"/>
    </source>
</evidence>
<feature type="transmembrane region" description="Helical" evidence="8">
    <location>
        <begin position="430"/>
        <end position="451"/>
    </location>
</feature>
<dbReference type="GO" id="GO:0005351">
    <property type="term" value="F:carbohydrate:proton symporter activity"/>
    <property type="evidence" value="ECO:0007669"/>
    <property type="project" value="TreeGrafter"/>
</dbReference>
<dbReference type="Proteomes" id="UP001213681">
    <property type="component" value="Unassembled WGS sequence"/>
</dbReference>
<dbReference type="GeneID" id="81596007"/>
<comment type="caution">
    <text evidence="11">The sequence shown here is derived from an EMBL/GenBank/DDBJ whole genome shotgun (WGS) entry which is preliminary data.</text>
</comment>
<dbReference type="Gene3D" id="1.20.1250.20">
    <property type="entry name" value="MFS general substrate transporter like domains"/>
    <property type="match status" value="1"/>
</dbReference>
<keyword evidence="5 8" id="KW-1133">Transmembrane helix</keyword>
<dbReference type="NCBIfam" id="TIGR00879">
    <property type="entry name" value="SP"/>
    <property type="match status" value="1"/>
</dbReference>
<evidence type="ECO:0000256" key="4">
    <source>
        <dbReference type="ARBA" id="ARBA00022692"/>
    </source>
</evidence>
<sequence length="494" mass="54226">MSPISTANHGLRRLNLGIFLMLSASATSGYNASQINSLLVLPEFTEFLSGLDSNSTGLIIASVSLGAFLSFIPASYVADILGRRTCVSIGATLCILASILQVSIKHPWVFFGARILTGIGVGFSQTAAPLLITETAHPSQRPTLTGLYNAVWFCGSITAAAITFSTLSIGNSWSWRVPCMLQVLYPSMQLVALCVIPESPRWLVSKNRQGEALAMLTRYHANGDIHDKLVQDEYDQICASIHAEADQKSASRWSAFFRSKGDIHRFTICVLLGFMQEWTGNGVTSYYLPPILASVGITNATHQAAVNISLQFWNLIFAVVGASTSDKYGRRVLWLCATTLMLIFLSTSTAMAGLFAEMNILEAGIAVVPMLFLFCAAYDFAYMPLFIAYPAEILPFQLRAKGLAVTLTTDSLACFFNQYVNPVAFSALRWRYFCIYVGCLVIVLAVVFFFFPETQGRSLEEVARIFENTKVKDHEAIMSDSDGSKQSSFVIKYE</sequence>
<dbReference type="InterPro" id="IPR005829">
    <property type="entry name" value="Sugar_transporter_CS"/>
</dbReference>
<accession>A0AAD6CCV2</accession>
<feature type="signal peptide" evidence="9">
    <location>
        <begin position="1"/>
        <end position="29"/>
    </location>
</feature>
<dbReference type="InterPro" id="IPR036259">
    <property type="entry name" value="MFS_trans_sf"/>
</dbReference>
<dbReference type="SUPFAM" id="SSF103473">
    <property type="entry name" value="MFS general substrate transporter"/>
    <property type="match status" value="1"/>
</dbReference>
<dbReference type="PROSITE" id="PS00217">
    <property type="entry name" value="SUGAR_TRANSPORT_2"/>
    <property type="match status" value="1"/>
</dbReference>
<protein>
    <recommendedName>
        <fullName evidence="10">Major facilitator superfamily (MFS) profile domain-containing protein</fullName>
    </recommendedName>
</protein>
<comment type="similarity">
    <text evidence="2 7">Belongs to the major facilitator superfamily. Sugar transporter (TC 2.A.1.1) family.</text>
</comment>
<dbReference type="InterPro" id="IPR003663">
    <property type="entry name" value="Sugar/inositol_transpt"/>
</dbReference>
<gene>
    <name evidence="11" type="ORF">N7458_002381</name>
</gene>
<reference evidence="11" key="1">
    <citation type="submission" date="2022-12" db="EMBL/GenBank/DDBJ databases">
        <authorList>
            <person name="Petersen C."/>
        </authorList>
    </citation>
    <scope>NUCLEOTIDE SEQUENCE</scope>
    <source>
        <strain evidence="11">IBT 16125</strain>
    </source>
</reference>
<dbReference type="InterPro" id="IPR020846">
    <property type="entry name" value="MFS_dom"/>
</dbReference>
<proteinExistence type="inferred from homology"/>
<reference evidence="11" key="2">
    <citation type="journal article" date="2023" name="IMA Fungus">
        <title>Comparative genomic study of the Penicillium genus elucidates a diverse pangenome and 15 lateral gene transfer events.</title>
        <authorList>
            <person name="Petersen C."/>
            <person name="Sorensen T."/>
            <person name="Nielsen M.R."/>
            <person name="Sondergaard T.E."/>
            <person name="Sorensen J.L."/>
            <person name="Fitzpatrick D.A."/>
            <person name="Frisvad J.C."/>
            <person name="Nielsen K.L."/>
        </authorList>
    </citation>
    <scope>NUCLEOTIDE SEQUENCE</scope>
    <source>
        <strain evidence="11">IBT 16125</strain>
    </source>
</reference>
<feature type="transmembrane region" description="Helical" evidence="8">
    <location>
        <begin position="332"/>
        <end position="355"/>
    </location>
</feature>
<feature type="domain" description="Major facilitator superfamily (MFS) profile" evidence="10">
    <location>
        <begin position="17"/>
        <end position="455"/>
    </location>
</feature>
<dbReference type="FunFam" id="1.20.1250.20:FF:000134">
    <property type="entry name" value="MFS sugar transporter protein"/>
    <property type="match status" value="1"/>
</dbReference>
<evidence type="ECO:0000256" key="1">
    <source>
        <dbReference type="ARBA" id="ARBA00004141"/>
    </source>
</evidence>
<evidence type="ECO:0000256" key="5">
    <source>
        <dbReference type="ARBA" id="ARBA00022989"/>
    </source>
</evidence>
<dbReference type="InterPro" id="IPR050360">
    <property type="entry name" value="MFS_Sugar_Transporters"/>
</dbReference>